<reference evidence="2 3" key="1">
    <citation type="submission" date="2024-01" db="EMBL/GenBank/DDBJ databases">
        <title>The complete chloroplast genome sequence of Lithospermum erythrorhizon: insights into the phylogenetic relationship among Boraginaceae species and the maternal lineages of purple gromwells.</title>
        <authorList>
            <person name="Okada T."/>
            <person name="Watanabe K."/>
        </authorList>
    </citation>
    <scope>NUCLEOTIDE SEQUENCE [LARGE SCALE GENOMIC DNA]</scope>
</reference>
<gene>
    <name evidence="2" type="ORF">LIER_08015</name>
</gene>
<evidence type="ECO:0000313" key="2">
    <source>
        <dbReference type="EMBL" id="GAA0148626.1"/>
    </source>
</evidence>
<comment type="caution">
    <text evidence="2">The sequence shown here is derived from an EMBL/GenBank/DDBJ whole genome shotgun (WGS) entry which is preliminary data.</text>
</comment>
<feature type="domain" description="Retrovirus-related Pol polyprotein from transposon TNT 1-94-like beta-barrel" evidence="1">
    <location>
        <begin position="153"/>
        <end position="233"/>
    </location>
</feature>
<protein>
    <recommendedName>
        <fullName evidence="1">Retrovirus-related Pol polyprotein from transposon TNT 1-94-like beta-barrel domain-containing protein</fullName>
    </recommendedName>
</protein>
<evidence type="ECO:0000259" key="1">
    <source>
        <dbReference type="Pfam" id="PF22936"/>
    </source>
</evidence>
<name>A0AAV3PD40_LITER</name>
<keyword evidence="3" id="KW-1185">Reference proteome</keyword>
<organism evidence="2 3">
    <name type="scientific">Lithospermum erythrorhizon</name>
    <name type="common">Purple gromwell</name>
    <name type="synonym">Lithospermum officinale var. erythrorhizon</name>
    <dbReference type="NCBI Taxonomy" id="34254"/>
    <lineage>
        <taxon>Eukaryota</taxon>
        <taxon>Viridiplantae</taxon>
        <taxon>Streptophyta</taxon>
        <taxon>Embryophyta</taxon>
        <taxon>Tracheophyta</taxon>
        <taxon>Spermatophyta</taxon>
        <taxon>Magnoliopsida</taxon>
        <taxon>eudicotyledons</taxon>
        <taxon>Gunneridae</taxon>
        <taxon>Pentapetalae</taxon>
        <taxon>asterids</taxon>
        <taxon>lamiids</taxon>
        <taxon>Boraginales</taxon>
        <taxon>Boraginaceae</taxon>
        <taxon>Boraginoideae</taxon>
        <taxon>Lithospermeae</taxon>
        <taxon>Lithospermum</taxon>
    </lineage>
</organism>
<dbReference type="InterPro" id="IPR054722">
    <property type="entry name" value="PolX-like_BBD"/>
</dbReference>
<dbReference type="Proteomes" id="UP001454036">
    <property type="component" value="Unassembled WGS sequence"/>
</dbReference>
<dbReference type="AlphaFoldDB" id="A0AAV3PD40"/>
<dbReference type="Pfam" id="PF22936">
    <property type="entry name" value="Pol_BBD"/>
    <property type="match status" value="1"/>
</dbReference>
<proteinExistence type="predicted"/>
<evidence type="ECO:0000313" key="3">
    <source>
        <dbReference type="Proteomes" id="UP001454036"/>
    </source>
</evidence>
<accession>A0AAV3PD40</accession>
<dbReference type="EMBL" id="BAABME010001269">
    <property type="protein sequence ID" value="GAA0148626.1"/>
    <property type="molecule type" value="Genomic_DNA"/>
</dbReference>
<sequence>MSNEKLVMKVLRTLPKRFAHKVTAIEEAHDWTTMSLDELIGNLATFEMSLNEGESSKKKGVALKAASVDVDDEELGVLDVEVNFNIFTQWRIGSNDKLKVKVVHERCLSEEVRHMRNHCNASGGRDNNISDVNVVDDYADSLLLPVDCSIGSWILDSGASFHTTSSRDIMVYYIAGDYGTVHLADGEPLNIVGMGDVTLKLSNGSTWKLTKVRHVPKLVKSLISVSQLDGDGYRTTFGDSNWKVARGAMTIARG</sequence>